<dbReference type="Proteomes" id="UP000241290">
    <property type="component" value="Genome"/>
</dbReference>
<gene>
    <name evidence="2" type="primary">51</name>
    <name evidence="2" type="ORF">SEA_FINCH_51</name>
</gene>
<sequence>MSTLRMTCPGVGTIDLHVLNFNSPMVGEMRTSQTKMAKHHYPIRASQQSLQLNVVFAGWAPYRAMQDFVRRHHVRAMQSVEQPEVNLWWPERGMNNWTGVIKEFLAGDERFNIAPKAQIELLLVDSMLSEKTWTSSFGEDFSKFFETDIGDPTAGYTPPVMKPPATGGGLGDLPIFK</sequence>
<evidence type="ECO:0000313" key="2">
    <source>
        <dbReference type="EMBL" id="AVO24991.1"/>
    </source>
</evidence>
<accession>A0A2P1JXC7</accession>
<dbReference type="EMBL" id="MG962366">
    <property type="protein sequence ID" value="AVO24991.1"/>
    <property type="molecule type" value="Genomic_DNA"/>
</dbReference>
<protein>
    <submittedName>
        <fullName evidence="2">Uncharacterized protein</fullName>
    </submittedName>
</protein>
<dbReference type="RefSeq" id="YP_010059073.1">
    <property type="nucleotide sequence ID" value="NC_054724.1"/>
</dbReference>
<dbReference type="GeneID" id="64766304"/>
<proteinExistence type="predicted"/>
<evidence type="ECO:0000313" key="3">
    <source>
        <dbReference type="Proteomes" id="UP000241290"/>
    </source>
</evidence>
<reference evidence="3" key="1">
    <citation type="submission" date="2018-02" db="EMBL/GenBank/DDBJ databases">
        <authorList>
            <person name="Cohen D.B."/>
            <person name="Kent A.D."/>
        </authorList>
    </citation>
    <scope>NUCLEOTIDE SEQUENCE [LARGE SCALE GENOMIC DNA]</scope>
</reference>
<feature type="region of interest" description="Disordered" evidence="1">
    <location>
        <begin position="155"/>
        <end position="177"/>
    </location>
</feature>
<dbReference type="KEGG" id="vg:64766304"/>
<evidence type="ECO:0000256" key="1">
    <source>
        <dbReference type="SAM" id="MobiDB-lite"/>
    </source>
</evidence>
<name>A0A2P1JXC7_9CAUD</name>
<organism evidence="2 3">
    <name type="scientific">Rhodococcus phage Finch</name>
    <dbReference type="NCBI Taxonomy" id="2094144"/>
    <lineage>
        <taxon>Viruses</taxon>
        <taxon>Duplodnaviria</taxon>
        <taxon>Heunggongvirae</taxon>
        <taxon>Uroviricota</taxon>
        <taxon>Caudoviricetes</taxon>
        <taxon>Finchvirus</taxon>
        <taxon>Finchvirus finch</taxon>
    </lineage>
</organism>
<keyword evidence="3" id="KW-1185">Reference proteome</keyword>